<proteinExistence type="inferred from homology"/>
<evidence type="ECO:0000256" key="3">
    <source>
        <dbReference type="ARBA" id="ARBA00022490"/>
    </source>
</evidence>
<accession>A0A1M5TLY1</accession>
<comment type="subcellular location">
    <subcellularLocation>
        <location evidence="1">Cytoplasm</location>
        <location evidence="1">Nucleoid</location>
    </subcellularLocation>
</comment>
<dbReference type="OrthoDB" id="9131762at2"/>
<comment type="similarity">
    <text evidence="2">Belongs to the YejK family.</text>
</comment>
<dbReference type="Proteomes" id="UP000184268">
    <property type="component" value="Unassembled WGS sequence"/>
</dbReference>
<dbReference type="AlphaFoldDB" id="A0A1M5TLY1"/>
<evidence type="ECO:0000256" key="1">
    <source>
        <dbReference type="ARBA" id="ARBA00004453"/>
    </source>
</evidence>
<dbReference type="InterPro" id="IPR007358">
    <property type="entry name" value="Nucleoid_associated_NdpA"/>
</dbReference>
<evidence type="ECO:0000256" key="2">
    <source>
        <dbReference type="ARBA" id="ARBA00009035"/>
    </source>
</evidence>
<organism evidence="4 5">
    <name type="scientific">Ferrimonas marina</name>
    <dbReference type="NCBI Taxonomy" id="299255"/>
    <lineage>
        <taxon>Bacteria</taxon>
        <taxon>Pseudomonadati</taxon>
        <taxon>Pseudomonadota</taxon>
        <taxon>Gammaproteobacteria</taxon>
        <taxon>Alteromonadales</taxon>
        <taxon>Ferrimonadaceae</taxon>
        <taxon>Ferrimonas</taxon>
    </lineage>
</organism>
<dbReference type="PANTHER" id="PTHR38772">
    <property type="match status" value="1"/>
</dbReference>
<dbReference type="EMBL" id="FQXG01000003">
    <property type="protein sequence ID" value="SHH51825.1"/>
    <property type="molecule type" value="Genomic_DNA"/>
</dbReference>
<gene>
    <name evidence="4" type="ORF">SAMN02745129_2201</name>
</gene>
<dbReference type="Pfam" id="PF04245">
    <property type="entry name" value="NA37"/>
    <property type="match status" value="1"/>
</dbReference>
<sequence length="339" mass="37434">MKTHNAVIHTLNQEPDGQITCRLKTQTLPKDDTTEALCLQVAQILHSKPRKAYGMLTAEEDVNPFLQTFQAWLADDVQFLEMSFDVGKRASLELAKYDLVRGGYLLVSHFTMMTTEYLLIAILSPKATLSVNQELDVMDTESLDLSNIQIACTINLNEYRANPGSNKYTLFLKGRTGLKATHFFQDFIGAVPAIDAKASSKQLVSSVNEYLSTQGLDRDEKQESRRAVLDYCSQQIKIGDDITLEGIGDELADRGLDGFISFAKGHDDTLDGGFPGDKATLNELRTFKGSGGGVTLSFDAKHLGERVRWDPLRDTLTIQGVPPNLLDQLQRLASNGTNA</sequence>
<dbReference type="PANTHER" id="PTHR38772:SF1">
    <property type="entry name" value="NUCLEOID-ASSOCIATED PROTEIN YEJK"/>
    <property type="match status" value="1"/>
</dbReference>
<name>A0A1M5TLY1_9GAMM</name>
<keyword evidence="5" id="KW-1185">Reference proteome</keyword>
<dbReference type="GO" id="GO:0043590">
    <property type="term" value="C:bacterial nucleoid"/>
    <property type="evidence" value="ECO:0007669"/>
    <property type="project" value="TreeGrafter"/>
</dbReference>
<dbReference type="GO" id="GO:0003727">
    <property type="term" value="F:single-stranded RNA binding"/>
    <property type="evidence" value="ECO:0007669"/>
    <property type="project" value="TreeGrafter"/>
</dbReference>
<evidence type="ECO:0000313" key="5">
    <source>
        <dbReference type="Proteomes" id="UP000184268"/>
    </source>
</evidence>
<evidence type="ECO:0000313" key="4">
    <source>
        <dbReference type="EMBL" id="SHH51825.1"/>
    </source>
</evidence>
<dbReference type="GO" id="GO:0003690">
    <property type="term" value="F:double-stranded DNA binding"/>
    <property type="evidence" value="ECO:0007669"/>
    <property type="project" value="TreeGrafter"/>
</dbReference>
<reference evidence="4 5" key="1">
    <citation type="submission" date="2016-11" db="EMBL/GenBank/DDBJ databases">
        <authorList>
            <person name="Jaros S."/>
            <person name="Januszkiewicz K."/>
            <person name="Wedrychowicz H."/>
        </authorList>
    </citation>
    <scope>NUCLEOTIDE SEQUENCE [LARGE SCALE GENOMIC DNA]</scope>
    <source>
        <strain evidence="4 5">DSM 16917</strain>
    </source>
</reference>
<protein>
    <submittedName>
        <fullName evidence="4">Nucleoid-associated protein</fullName>
    </submittedName>
</protein>
<keyword evidence="3" id="KW-0963">Cytoplasm</keyword>
<dbReference type="RefSeq" id="WP_067656188.1">
    <property type="nucleotide sequence ID" value="NZ_FQXG01000003.1"/>
</dbReference>
<dbReference type="STRING" id="299255.SAMN02745129_2201"/>